<dbReference type="GO" id="GO:0000166">
    <property type="term" value="F:nucleotide binding"/>
    <property type="evidence" value="ECO:0007669"/>
    <property type="project" value="InterPro"/>
</dbReference>
<sequence length="315" mass="33513">MTATDTLAATPIALVGLGKIAIDQHHPSILKSGAFRLAATVSRNAGLEGIPAHKTLAALIAAQPEVTAVALCTPPQVRHAMACEALEAGLDVMLEKPPGATIAEVEALIDLAAARGRVLFATWHSRFAAGVPAAKAWLAGRQILRGTITWREDVRRWHPGQRWIWQAGGLGVFDPGINALSILTEILPAPLRLTSAELEFPENQETPIAARLSYLTGAAPIAADFDFRQEGPQSWAMEFETDDGVLSLADGGATVSAGGQNLSQGEALGSEYDGLYARFARLIATRTSEVDLSPLKHVADAFMLGRRLTTDPFIE</sequence>
<gene>
    <name evidence="2" type="ORF">DCK97_18690</name>
</gene>
<comment type="caution">
    <text evidence="2">The sequence shown here is derived from an EMBL/GenBank/DDBJ whole genome shotgun (WGS) entry which is preliminary data.</text>
</comment>
<dbReference type="PANTHER" id="PTHR43818">
    <property type="entry name" value="BCDNA.GH03377"/>
    <property type="match status" value="1"/>
</dbReference>
<proteinExistence type="predicted"/>
<dbReference type="SUPFAM" id="SSF51735">
    <property type="entry name" value="NAD(P)-binding Rossmann-fold domains"/>
    <property type="match status" value="1"/>
</dbReference>
<evidence type="ECO:0000313" key="2">
    <source>
        <dbReference type="EMBL" id="HAE49448.1"/>
    </source>
</evidence>
<dbReference type="InterPro" id="IPR050463">
    <property type="entry name" value="Gfo/Idh/MocA_oxidrdct_glycsds"/>
</dbReference>
<dbReference type="InterPro" id="IPR036291">
    <property type="entry name" value="NAD(P)-bd_dom_sf"/>
</dbReference>
<dbReference type="Gene3D" id="3.30.360.10">
    <property type="entry name" value="Dihydrodipicolinate Reductase, domain 2"/>
    <property type="match status" value="1"/>
</dbReference>
<dbReference type="Gene3D" id="3.40.50.720">
    <property type="entry name" value="NAD(P)-binding Rossmann-like Domain"/>
    <property type="match status" value="1"/>
</dbReference>
<dbReference type="Pfam" id="PF01408">
    <property type="entry name" value="GFO_IDH_MocA"/>
    <property type="match status" value="1"/>
</dbReference>
<evidence type="ECO:0000259" key="1">
    <source>
        <dbReference type="Pfam" id="PF01408"/>
    </source>
</evidence>
<protein>
    <submittedName>
        <fullName evidence="2">Galactose 1-dehydrogenase</fullName>
    </submittedName>
</protein>
<dbReference type="EMBL" id="DMAI01000306">
    <property type="protein sequence ID" value="HAE49448.1"/>
    <property type="molecule type" value="Genomic_DNA"/>
</dbReference>
<reference evidence="2 3" key="1">
    <citation type="journal article" date="2018" name="Nat. Biotechnol.">
        <title>A standardized bacterial taxonomy based on genome phylogeny substantially revises the tree of life.</title>
        <authorList>
            <person name="Parks D.H."/>
            <person name="Chuvochina M."/>
            <person name="Waite D.W."/>
            <person name="Rinke C."/>
            <person name="Skarshewski A."/>
            <person name="Chaumeil P.A."/>
            <person name="Hugenholtz P."/>
        </authorList>
    </citation>
    <scope>NUCLEOTIDE SEQUENCE [LARGE SCALE GENOMIC DNA]</scope>
    <source>
        <strain evidence="2">UBA8739</strain>
    </source>
</reference>
<feature type="domain" description="Gfo/Idh/MocA-like oxidoreductase N-terminal" evidence="1">
    <location>
        <begin position="12"/>
        <end position="120"/>
    </location>
</feature>
<dbReference type="AlphaFoldDB" id="A0A3B9IP23"/>
<dbReference type="InterPro" id="IPR000683">
    <property type="entry name" value="Gfo/Idh/MocA-like_OxRdtase_N"/>
</dbReference>
<dbReference type="Proteomes" id="UP000257706">
    <property type="component" value="Unassembled WGS sequence"/>
</dbReference>
<name>A0A3B9IP23_9PROT</name>
<dbReference type="PANTHER" id="PTHR43818:SF7">
    <property type="entry name" value="DEHYDROGENASE"/>
    <property type="match status" value="1"/>
</dbReference>
<evidence type="ECO:0000313" key="3">
    <source>
        <dbReference type="Proteomes" id="UP000257706"/>
    </source>
</evidence>
<accession>A0A3B9IP23</accession>
<organism evidence="2 3">
    <name type="scientific">Tistrella mobilis</name>
    <dbReference type="NCBI Taxonomy" id="171437"/>
    <lineage>
        <taxon>Bacteria</taxon>
        <taxon>Pseudomonadati</taxon>
        <taxon>Pseudomonadota</taxon>
        <taxon>Alphaproteobacteria</taxon>
        <taxon>Geminicoccales</taxon>
        <taxon>Geminicoccaceae</taxon>
        <taxon>Tistrella</taxon>
    </lineage>
</organism>